<gene>
    <name evidence="2" type="ORF">EV356DRAFT_578389</name>
</gene>
<dbReference type="SMART" id="SM00028">
    <property type="entry name" value="TPR"/>
    <property type="match status" value="4"/>
</dbReference>
<evidence type="ECO:0000313" key="3">
    <source>
        <dbReference type="Proteomes" id="UP000800092"/>
    </source>
</evidence>
<dbReference type="InterPro" id="IPR019734">
    <property type="entry name" value="TPR_rpt"/>
</dbReference>
<dbReference type="PANTHER" id="PTHR46082:SF6">
    <property type="entry name" value="AAA+ ATPASE DOMAIN-CONTAINING PROTEIN-RELATED"/>
    <property type="match status" value="1"/>
</dbReference>
<dbReference type="PROSITE" id="PS50005">
    <property type="entry name" value="TPR"/>
    <property type="match status" value="1"/>
</dbReference>
<reference evidence="2" key="1">
    <citation type="journal article" date="2020" name="Stud. Mycol.">
        <title>101 Dothideomycetes genomes: a test case for predicting lifestyles and emergence of pathogens.</title>
        <authorList>
            <person name="Haridas S."/>
            <person name="Albert R."/>
            <person name="Binder M."/>
            <person name="Bloem J."/>
            <person name="Labutti K."/>
            <person name="Salamov A."/>
            <person name="Andreopoulos B."/>
            <person name="Baker S."/>
            <person name="Barry K."/>
            <person name="Bills G."/>
            <person name="Bluhm B."/>
            <person name="Cannon C."/>
            <person name="Castanera R."/>
            <person name="Culley D."/>
            <person name="Daum C."/>
            <person name="Ezra D."/>
            <person name="Gonzalez J."/>
            <person name="Henrissat B."/>
            <person name="Kuo A."/>
            <person name="Liang C."/>
            <person name="Lipzen A."/>
            <person name="Lutzoni F."/>
            <person name="Magnuson J."/>
            <person name="Mondo S."/>
            <person name="Nolan M."/>
            <person name="Ohm R."/>
            <person name="Pangilinan J."/>
            <person name="Park H.-J."/>
            <person name="Ramirez L."/>
            <person name="Alfaro M."/>
            <person name="Sun H."/>
            <person name="Tritt A."/>
            <person name="Yoshinaga Y."/>
            <person name="Zwiers L.-H."/>
            <person name="Turgeon B."/>
            <person name="Goodwin S."/>
            <person name="Spatafora J."/>
            <person name="Crous P."/>
            <person name="Grigoriev I."/>
        </authorList>
    </citation>
    <scope>NUCLEOTIDE SEQUENCE</scope>
    <source>
        <strain evidence="2">Tuck. ex Michener</strain>
    </source>
</reference>
<sequence>MASCLSNHALPLPLQIAREVNIHLDACLGNDRAFLKDSPHLLGKWSLRAAAIQFSNFYASRNQLEKAKSLRLQVLAFEEQEFGFSNSDTLDSVHEMAMLYIRTDLPRLAEVYLRRTMKGYEALPGIDDVKLCKAMFNLAFTNEMRDGEFAETSYRQALEFSLSRLSQTHPLMTTISMGLGRTLLHEGRVGESIKIFENVISTCGQHEELYDMKMGAFLQLAVALSNRGQMMEAEDLLRRCSGEITDKLGPEHMLCIEYDLRLGCILITRGNFTEAEILLAKTLREDHANSLQLPQLQLHLGRIYEKSERYEQSIEILQQALEYGQTTGMFIIQNIVFTLGHSLLHEKRYNEAEKCITKFRNADSQKSSRLENAEKMYAEFLEKAQTVYVENHPEVLDCLLGLGMVSQGQERIEKASSFYSRAMEGSQAWYGPDHAYTRRVLSYYLEISRYQEVLGRAEA</sequence>
<protein>
    <submittedName>
        <fullName evidence="2">TPR-like protein</fullName>
    </submittedName>
</protein>
<organism evidence="2 3">
    <name type="scientific">Viridothelium virens</name>
    <name type="common">Speckled blister lichen</name>
    <name type="synonym">Trypethelium virens</name>
    <dbReference type="NCBI Taxonomy" id="1048519"/>
    <lineage>
        <taxon>Eukaryota</taxon>
        <taxon>Fungi</taxon>
        <taxon>Dikarya</taxon>
        <taxon>Ascomycota</taxon>
        <taxon>Pezizomycotina</taxon>
        <taxon>Dothideomycetes</taxon>
        <taxon>Dothideomycetes incertae sedis</taxon>
        <taxon>Trypetheliales</taxon>
        <taxon>Trypetheliaceae</taxon>
        <taxon>Viridothelium</taxon>
    </lineage>
</organism>
<dbReference type="EMBL" id="ML991816">
    <property type="protein sequence ID" value="KAF2232330.1"/>
    <property type="molecule type" value="Genomic_DNA"/>
</dbReference>
<dbReference type="Gene3D" id="1.25.40.10">
    <property type="entry name" value="Tetratricopeptide repeat domain"/>
    <property type="match status" value="3"/>
</dbReference>
<proteinExistence type="predicted"/>
<dbReference type="InterPro" id="IPR011990">
    <property type="entry name" value="TPR-like_helical_dom_sf"/>
</dbReference>
<evidence type="ECO:0000313" key="2">
    <source>
        <dbReference type="EMBL" id="KAF2232330.1"/>
    </source>
</evidence>
<dbReference type="Proteomes" id="UP000800092">
    <property type="component" value="Unassembled WGS sequence"/>
</dbReference>
<evidence type="ECO:0000256" key="1">
    <source>
        <dbReference type="PROSITE-ProRule" id="PRU00339"/>
    </source>
</evidence>
<dbReference type="OrthoDB" id="3555837at2759"/>
<name>A0A6A6H3Q7_VIRVR</name>
<dbReference type="AlphaFoldDB" id="A0A6A6H3Q7"/>
<dbReference type="PANTHER" id="PTHR46082">
    <property type="entry name" value="ATP/GTP-BINDING PROTEIN-RELATED"/>
    <property type="match status" value="1"/>
</dbReference>
<dbReference type="SUPFAM" id="SSF48452">
    <property type="entry name" value="TPR-like"/>
    <property type="match status" value="2"/>
</dbReference>
<feature type="repeat" description="TPR" evidence="1">
    <location>
        <begin position="294"/>
        <end position="327"/>
    </location>
</feature>
<dbReference type="Pfam" id="PF13181">
    <property type="entry name" value="TPR_8"/>
    <property type="match status" value="1"/>
</dbReference>
<keyword evidence="3" id="KW-1185">Reference proteome</keyword>
<keyword evidence="1" id="KW-0802">TPR repeat</keyword>
<accession>A0A6A6H3Q7</accession>
<dbReference type="InterPro" id="IPR053137">
    <property type="entry name" value="NLR-like"/>
</dbReference>